<evidence type="ECO:0000256" key="2">
    <source>
        <dbReference type="SAM" id="SignalP"/>
    </source>
</evidence>
<organism evidence="3 4">
    <name type="scientific">Apodospora peruviana</name>
    <dbReference type="NCBI Taxonomy" id="516989"/>
    <lineage>
        <taxon>Eukaryota</taxon>
        <taxon>Fungi</taxon>
        <taxon>Dikarya</taxon>
        <taxon>Ascomycota</taxon>
        <taxon>Pezizomycotina</taxon>
        <taxon>Sordariomycetes</taxon>
        <taxon>Sordariomycetidae</taxon>
        <taxon>Sordariales</taxon>
        <taxon>Lasiosphaeriaceae</taxon>
        <taxon>Apodospora</taxon>
    </lineage>
</organism>
<dbReference type="Proteomes" id="UP001283341">
    <property type="component" value="Unassembled WGS sequence"/>
</dbReference>
<reference evidence="3" key="1">
    <citation type="journal article" date="2023" name="Mol. Phylogenet. Evol.">
        <title>Genome-scale phylogeny and comparative genomics of the fungal order Sordariales.</title>
        <authorList>
            <person name="Hensen N."/>
            <person name="Bonometti L."/>
            <person name="Westerberg I."/>
            <person name="Brannstrom I.O."/>
            <person name="Guillou S."/>
            <person name="Cros-Aarteil S."/>
            <person name="Calhoun S."/>
            <person name="Haridas S."/>
            <person name="Kuo A."/>
            <person name="Mondo S."/>
            <person name="Pangilinan J."/>
            <person name="Riley R."/>
            <person name="LaButti K."/>
            <person name="Andreopoulos B."/>
            <person name="Lipzen A."/>
            <person name="Chen C."/>
            <person name="Yan M."/>
            <person name="Daum C."/>
            <person name="Ng V."/>
            <person name="Clum A."/>
            <person name="Steindorff A."/>
            <person name="Ohm R.A."/>
            <person name="Martin F."/>
            <person name="Silar P."/>
            <person name="Natvig D.O."/>
            <person name="Lalanne C."/>
            <person name="Gautier V."/>
            <person name="Ament-Velasquez S.L."/>
            <person name="Kruys A."/>
            <person name="Hutchinson M.I."/>
            <person name="Powell A.J."/>
            <person name="Barry K."/>
            <person name="Miller A.N."/>
            <person name="Grigoriev I.V."/>
            <person name="Debuchy R."/>
            <person name="Gladieux P."/>
            <person name="Hiltunen Thoren M."/>
            <person name="Johannesson H."/>
        </authorList>
    </citation>
    <scope>NUCLEOTIDE SEQUENCE</scope>
    <source>
        <strain evidence="3">CBS 118394</strain>
    </source>
</reference>
<keyword evidence="2" id="KW-0732">Signal</keyword>
<sequence>MASYFLLSCLALLRAGAAANPLPLEQPEPTAPCITYLTSYVSGFVGSFTPEVVYTVYTTTSTVLAYVPCHGCLLSMTTTLAPNYGGVGPQEIITARTTAKEPYNITRTVCFSESSSSSLLPPHPKPTQRPPPRLRPPTDDSTDTSASECVFTIETSVALGPVTLRTRAVEPTTTQIIAGRHPQGIAAPTSIATITVTLTRKFWSATTISTRYDTCRRPVGPGGHGALPKRDDDEPPVTTVSSSSSTTSSASASRGECGGGNPPQPPPRSELPTHKIPTAATKARTSYATVIVTGTRTRTTVLCTTTVTLSQSRYWSRV</sequence>
<feature type="region of interest" description="Disordered" evidence="1">
    <location>
        <begin position="114"/>
        <end position="145"/>
    </location>
</feature>
<feature type="chain" id="PRO_5041925465" evidence="2">
    <location>
        <begin position="20"/>
        <end position="318"/>
    </location>
</feature>
<dbReference type="EMBL" id="JAUEDM010000004">
    <property type="protein sequence ID" value="KAK3318078.1"/>
    <property type="molecule type" value="Genomic_DNA"/>
</dbReference>
<proteinExistence type="predicted"/>
<comment type="caution">
    <text evidence="3">The sequence shown here is derived from an EMBL/GenBank/DDBJ whole genome shotgun (WGS) entry which is preliminary data.</text>
</comment>
<protein>
    <submittedName>
        <fullName evidence="3">Uncharacterized protein</fullName>
    </submittedName>
</protein>
<accession>A0AAE0M468</accession>
<name>A0AAE0M468_9PEZI</name>
<evidence type="ECO:0000256" key="1">
    <source>
        <dbReference type="SAM" id="MobiDB-lite"/>
    </source>
</evidence>
<feature type="compositionally biased region" description="Low complexity" evidence="1">
    <location>
        <begin position="237"/>
        <end position="253"/>
    </location>
</feature>
<feature type="signal peptide" evidence="2">
    <location>
        <begin position="1"/>
        <end position="19"/>
    </location>
</feature>
<feature type="region of interest" description="Disordered" evidence="1">
    <location>
        <begin position="213"/>
        <end position="280"/>
    </location>
</feature>
<feature type="compositionally biased region" description="Pro residues" evidence="1">
    <location>
        <begin position="121"/>
        <end position="135"/>
    </location>
</feature>
<dbReference type="AlphaFoldDB" id="A0AAE0M468"/>
<keyword evidence="4" id="KW-1185">Reference proteome</keyword>
<evidence type="ECO:0000313" key="4">
    <source>
        <dbReference type="Proteomes" id="UP001283341"/>
    </source>
</evidence>
<gene>
    <name evidence="3" type="ORF">B0H66DRAFT_602679</name>
</gene>
<evidence type="ECO:0000313" key="3">
    <source>
        <dbReference type="EMBL" id="KAK3318078.1"/>
    </source>
</evidence>
<reference evidence="3" key="2">
    <citation type="submission" date="2023-06" db="EMBL/GenBank/DDBJ databases">
        <authorList>
            <consortium name="Lawrence Berkeley National Laboratory"/>
            <person name="Haridas S."/>
            <person name="Hensen N."/>
            <person name="Bonometti L."/>
            <person name="Westerberg I."/>
            <person name="Brannstrom I.O."/>
            <person name="Guillou S."/>
            <person name="Cros-Aarteil S."/>
            <person name="Calhoun S."/>
            <person name="Kuo A."/>
            <person name="Mondo S."/>
            <person name="Pangilinan J."/>
            <person name="Riley R."/>
            <person name="Labutti K."/>
            <person name="Andreopoulos B."/>
            <person name="Lipzen A."/>
            <person name="Chen C."/>
            <person name="Yanf M."/>
            <person name="Daum C."/>
            <person name="Ng V."/>
            <person name="Clum A."/>
            <person name="Steindorff A."/>
            <person name="Ohm R."/>
            <person name="Martin F."/>
            <person name="Silar P."/>
            <person name="Natvig D."/>
            <person name="Lalanne C."/>
            <person name="Gautier V."/>
            <person name="Ament-Velasquez S.L."/>
            <person name="Kruys A."/>
            <person name="Hutchinson M.I."/>
            <person name="Powell A.J."/>
            <person name="Barry K."/>
            <person name="Miller A.N."/>
            <person name="Grigoriev I.V."/>
            <person name="Debuchy R."/>
            <person name="Gladieux P."/>
            <person name="Thoren M.H."/>
            <person name="Johannesson H."/>
        </authorList>
    </citation>
    <scope>NUCLEOTIDE SEQUENCE</scope>
    <source>
        <strain evidence="3">CBS 118394</strain>
    </source>
</reference>